<protein>
    <submittedName>
        <fullName evidence="1">Alpha/beta hydrolase</fullName>
    </submittedName>
</protein>
<dbReference type="Proteomes" id="UP000657574">
    <property type="component" value="Unassembled WGS sequence"/>
</dbReference>
<name>A0A917KZH8_9ACTN</name>
<dbReference type="GO" id="GO:0016787">
    <property type="term" value="F:hydrolase activity"/>
    <property type="evidence" value="ECO:0007669"/>
    <property type="project" value="UniProtKB-KW"/>
</dbReference>
<evidence type="ECO:0000313" key="1">
    <source>
        <dbReference type="EMBL" id="GGJ34747.1"/>
    </source>
</evidence>
<dbReference type="Gene3D" id="3.40.50.1820">
    <property type="entry name" value="alpha/beta hydrolase"/>
    <property type="match status" value="1"/>
</dbReference>
<evidence type="ECO:0000313" key="2">
    <source>
        <dbReference type="Proteomes" id="UP000657574"/>
    </source>
</evidence>
<dbReference type="PANTHER" id="PTHR45763">
    <property type="entry name" value="HYDROLASE, ALPHA/BETA FOLD FAMILY PROTEIN, EXPRESSED-RELATED"/>
    <property type="match status" value="1"/>
</dbReference>
<keyword evidence="2" id="KW-1185">Reference proteome</keyword>
<proteinExistence type="predicted"/>
<dbReference type="AlphaFoldDB" id="A0A917KZH8"/>
<dbReference type="PANTHER" id="PTHR45763:SF46">
    <property type="entry name" value="AB HYDROLASE-1 DOMAIN-CONTAINING PROTEIN"/>
    <property type="match status" value="1"/>
</dbReference>
<organism evidence="1 2">
    <name type="scientific">Streptomyces brasiliensis</name>
    <dbReference type="NCBI Taxonomy" id="1954"/>
    <lineage>
        <taxon>Bacteria</taxon>
        <taxon>Bacillati</taxon>
        <taxon>Actinomycetota</taxon>
        <taxon>Actinomycetes</taxon>
        <taxon>Kitasatosporales</taxon>
        <taxon>Streptomycetaceae</taxon>
        <taxon>Streptomyces</taxon>
    </lineage>
</organism>
<gene>
    <name evidence="1" type="ORF">GCM10010121_052500</name>
</gene>
<dbReference type="EMBL" id="BMQA01000019">
    <property type="protein sequence ID" value="GGJ34747.1"/>
    <property type="molecule type" value="Genomic_DNA"/>
</dbReference>
<dbReference type="SUPFAM" id="SSF53474">
    <property type="entry name" value="alpha/beta-Hydrolases"/>
    <property type="match status" value="1"/>
</dbReference>
<keyword evidence="1" id="KW-0378">Hydrolase</keyword>
<dbReference type="InterPro" id="IPR029058">
    <property type="entry name" value="AB_hydrolase_fold"/>
</dbReference>
<reference evidence="1" key="1">
    <citation type="journal article" date="2014" name="Int. J. Syst. Evol. Microbiol.">
        <title>Complete genome sequence of Corynebacterium casei LMG S-19264T (=DSM 44701T), isolated from a smear-ripened cheese.</title>
        <authorList>
            <consortium name="US DOE Joint Genome Institute (JGI-PGF)"/>
            <person name="Walter F."/>
            <person name="Albersmeier A."/>
            <person name="Kalinowski J."/>
            <person name="Ruckert C."/>
        </authorList>
    </citation>
    <scope>NUCLEOTIDE SEQUENCE</scope>
    <source>
        <strain evidence="1">JCM 3086</strain>
    </source>
</reference>
<sequence length="298" mass="32105">MADPYMATTVTPPERLGQTRLAGGRRLAWAEWGPPTGIPVLLCPGSATSRWLGLPVDTIRRFGVRLITVDRPGLGASSADDGWTLRDWALGIREFAQVQRAEGMAAIGFSMGAPFALACGAARVVTGVSLVSATDELAHPALASALEPEAAVLVKQVATRASSAELLLRDAADADILWEATVGTSHDADQRIFADPAFEQNYRRALTDGFAQGGAGYARETVLALSRWPFDPSTITVPVDLWYADRDTNPLHSPDLGAFLAQRIPTARRFVVPYEGSMLLWTHTDAILRSLLTRIAQQ</sequence>
<accession>A0A917KZH8</accession>
<comment type="caution">
    <text evidence="1">The sequence shown here is derived from an EMBL/GenBank/DDBJ whole genome shotgun (WGS) entry which is preliminary data.</text>
</comment>
<reference evidence="1" key="2">
    <citation type="submission" date="2020-09" db="EMBL/GenBank/DDBJ databases">
        <authorList>
            <person name="Sun Q."/>
            <person name="Ohkuma M."/>
        </authorList>
    </citation>
    <scope>NUCLEOTIDE SEQUENCE</scope>
    <source>
        <strain evidence="1">JCM 3086</strain>
    </source>
</reference>